<accession>A8LXV9</accession>
<dbReference type="HOGENOM" id="CLU_133764_1_0_11"/>
<reference evidence="1" key="1">
    <citation type="submission" date="2007-10" db="EMBL/GenBank/DDBJ databases">
        <title>Complete sequence of Salinispora arenicola CNS-205.</title>
        <authorList>
            <consortium name="US DOE Joint Genome Institute"/>
            <person name="Copeland A."/>
            <person name="Lucas S."/>
            <person name="Lapidus A."/>
            <person name="Barry K."/>
            <person name="Glavina del Rio T."/>
            <person name="Dalin E."/>
            <person name="Tice H."/>
            <person name="Pitluck S."/>
            <person name="Foster B."/>
            <person name="Schmutz J."/>
            <person name="Larimer F."/>
            <person name="Land M."/>
            <person name="Hauser L."/>
            <person name="Kyrpides N."/>
            <person name="Ivanova N."/>
            <person name="Jensen P.R."/>
            <person name="Moore B.S."/>
            <person name="Penn K."/>
            <person name="Jenkins C."/>
            <person name="Udwary D."/>
            <person name="Xiang L."/>
            <person name="Gontang E."/>
            <person name="Richardson P."/>
        </authorList>
    </citation>
    <scope>NUCLEOTIDE SEQUENCE [LARGE SCALE GENOMIC DNA]</scope>
    <source>
        <strain evidence="1">CNS-205</strain>
    </source>
</reference>
<organism evidence="1">
    <name type="scientific">Salinispora arenicola (strain CNS-205)</name>
    <dbReference type="NCBI Taxonomy" id="391037"/>
    <lineage>
        <taxon>Bacteria</taxon>
        <taxon>Bacillati</taxon>
        <taxon>Actinomycetota</taxon>
        <taxon>Actinomycetes</taxon>
        <taxon>Micromonosporales</taxon>
        <taxon>Micromonosporaceae</taxon>
        <taxon>Salinispora</taxon>
    </lineage>
</organism>
<evidence type="ECO:0008006" key="2">
    <source>
        <dbReference type="Google" id="ProtNLM"/>
    </source>
</evidence>
<gene>
    <name evidence="1" type="ordered locus">Sare_1790</name>
</gene>
<protein>
    <recommendedName>
        <fullName evidence="2">Thioredoxin family protein</fullName>
    </recommendedName>
</protein>
<dbReference type="PATRIC" id="fig|391037.6.peg.1820"/>
<name>A8LXV9_SALAI</name>
<dbReference type="eggNOG" id="COG3339">
    <property type="taxonomic scope" value="Bacteria"/>
</dbReference>
<dbReference type="KEGG" id="saq:Sare_1790"/>
<sequence>MDVQLLVVVDCPNEDRAAVILRQALDEAGLADVRFSTRVVADQAEAEAVGFVGSPTILINGDDPFAPPTRAAGLACRLYRDDAGVSGVPPLAPLCQALQQAAAHR</sequence>
<dbReference type="AlphaFoldDB" id="A8LXV9"/>
<proteinExistence type="predicted"/>
<evidence type="ECO:0000313" key="1">
    <source>
        <dbReference type="EMBL" id="ABV97676.1"/>
    </source>
</evidence>
<dbReference type="EMBL" id="CP000850">
    <property type="protein sequence ID" value="ABV97676.1"/>
    <property type="molecule type" value="Genomic_DNA"/>
</dbReference>